<dbReference type="Proteomes" id="UP001054837">
    <property type="component" value="Unassembled WGS sequence"/>
</dbReference>
<accession>A0AAV4V1P3</accession>
<comment type="caution">
    <text evidence="2">The sequence shown here is derived from an EMBL/GenBank/DDBJ whole genome shotgun (WGS) entry which is preliminary data.</text>
</comment>
<sequence>MEREKNLRPIAKRVVAFVLHKARLIDAKPENTEIVYDSIVTPDYVENFETLTWIKSHSCLHRWKRFIRKHYVPMKMSSKVYLNYVGYACYLLKEENRRNAFECMLEIFALVIQFAIFIHARKSSKYLNSIVDVFCAFFYKELYHEFLESGSWRRLRLFFVHNNPLKIAKTSRRSKKDDPEVLRDAACSYYPELDSIAGVVLITITRGMVEAHQPAVVFAEEMAARVDEMGEKDIMQQLLSPTAPSRDDSPQIAEAAAGPSRSGEAAASPFGSTKHSSLMNGVELLRDMSENLAILSDLIKFLFQEDTEEKTSIP</sequence>
<reference evidence="2 3" key="1">
    <citation type="submission" date="2021-06" db="EMBL/GenBank/DDBJ databases">
        <title>Caerostris darwini draft genome.</title>
        <authorList>
            <person name="Kono N."/>
            <person name="Arakawa K."/>
        </authorList>
    </citation>
    <scope>NUCLEOTIDE SEQUENCE [LARGE SCALE GENOMIC DNA]</scope>
</reference>
<dbReference type="AlphaFoldDB" id="A0AAV4V1P3"/>
<keyword evidence="3" id="KW-1185">Reference proteome</keyword>
<organism evidence="2 3">
    <name type="scientific">Caerostris darwini</name>
    <dbReference type="NCBI Taxonomy" id="1538125"/>
    <lineage>
        <taxon>Eukaryota</taxon>
        <taxon>Metazoa</taxon>
        <taxon>Ecdysozoa</taxon>
        <taxon>Arthropoda</taxon>
        <taxon>Chelicerata</taxon>
        <taxon>Arachnida</taxon>
        <taxon>Araneae</taxon>
        <taxon>Araneomorphae</taxon>
        <taxon>Entelegynae</taxon>
        <taxon>Araneoidea</taxon>
        <taxon>Araneidae</taxon>
        <taxon>Caerostris</taxon>
    </lineage>
</organism>
<evidence type="ECO:0000313" key="2">
    <source>
        <dbReference type="EMBL" id="GIY64112.1"/>
    </source>
</evidence>
<proteinExistence type="predicted"/>
<protein>
    <submittedName>
        <fullName evidence="2">Uncharacterized protein</fullName>
    </submittedName>
</protein>
<feature type="region of interest" description="Disordered" evidence="1">
    <location>
        <begin position="241"/>
        <end position="273"/>
    </location>
</feature>
<name>A0AAV4V1P3_9ARAC</name>
<dbReference type="EMBL" id="BPLQ01012275">
    <property type="protein sequence ID" value="GIY64112.1"/>
    <property type="molecule type" value="Genomic_DNA"/>
</dbReference>
<evidence type="ECO:0000313" key="3">
    <source>
        <dbReference type="Proteomes" id="UP001054837"/>
    </source>
</evidence>
<gene>
    <name evidence="2" type="primary">AVEN_57821_1</name>
    <name evidence="2" type="ORF">CDAR_41871</name>
</gene>
<evidence type="ECO:0000256" key="1">
    <source>
        <dbReference type="SAM" id="MobiDB-lite"/>
    </source>
</evidence>